<evidence type="ECO:0000313" key="1">
    <source>
        <dbReference type="EMBL" id="GEU45206.1"/>
    </source>
</evidence>
<dbReference type="EMBL" id="BKCJ010001954">
    <property type="protein sequence ID" value="GEU45206.1"/>
    <property type="molecule type" value="Genomic_DNA"/>
</dbReference>
<organism evidence="1">
    <name type="scientific">Tanacetum cinerariifolium</name>
    <name type="common">Dalmatian daisy</name>
    <name type="synonym">Chrysanthemum cinerariifolium</name>
    <dbReference type="NCBI Taxonomy" id="118510"/>
    <lineage>
        <taxon>Eukaryota</taxon>
        <taxon>Viridiplantae</taxon>
        <taxon>Streptophyta</taxon>
        <taxon>Embryophyta</taxon>
        <taxon>Tracheophyta</taxon>
        <taxon>Spermatophyta</taxon>
        <taxon>Magnoliopsida</taxon>
        <taxon>eudicotyledons</taxon>
        <taxon>Gunneridae</taxon>
        <taxon>Pentapetalae</taxon>
        <taxon>asterids</taxon>
        <taxon>campanulids</taxon>
        <taxon>Asterales</taxon>
        <taxon>Asteraceae</taxon>
        <taxon>Asteroideae</taxon>
        <taxon>Anthemideae</taxon>
        <taxon>Anthemidinae</taxon>
        <taxon>Tanacetum</taxon>
    </lineage>
</organism>
<gene>
    <name evidence="1" type="ORF">Tci_017184</name>
</gene>
<sequence>MMKGSDIGIQEKKTKLFNEWESYTLTVINASLTENNLHQQCKLFSRGNSSTQQWEHFFTSSGNISLLAVAKYTSSGNISSLTVAK</sequence>
<dbReference type="AlphaFoldDB" id="A0A6L2K723"/>
<proteinExistence type="predicted"/>
<name>A0A6L2K723_TANCI</name>
<protein>
    <submittedName>
        <fullName evidence="1">Uncharacterized protein</fullName>
    </submittedName>
</protein>
<comment type="caution">
    <text evidence="1">The sequence shown here is derived from an EMBL/GenBank/DDBJ whole genome shotgun (WGS) entry which is preliminary data.</text>
</comment>
<reference evidence="1" key="1">
    <citation type="journal article" date="2019" name="Sci. Rep.">
        <title>Draft genome of Tanacetum cinerariifolium, the natural source of mosquito coil.</title>
        <authorList>
            <person name="Yamashiro T."/>
            <person name="Shiraishi A."/>
            <person name="Satake H."/>
            <person name="Nakayama K."/>
        </authorList>
    </citation>
    <scope>NUCLEOTIDE SEQUENCE</scope>
</reference>
<accession>A0A6L2K723</accession>